<evidence type="ECO:0000256" key="1">
    <source>
        <dbReference type="SAM" id="MobiDB-lite"/>
    </source>
</evidence>
<name>A0ABV5AFB6_9BACL</name>
<dbReference type="Proteomes" id="UP001579974">
    <property type="component" value="Unassembled WGS sequence"/>
</dbReference>
<dbReference type="RefSeq" id="WP_275474615.1">
    <property type="nucleotide sequence ID" value="NZ_CP162940.1"/>
</dbReference>
<sequence length="163" mass="17673">MTARPRRTRKKALKHGDLFHVYIASDTPPEVCEFLSRLKQNGDFSYEILQIIGKHVEAMQNTGPLAQLNAEVPRVAQPTETGPVASVSMVAVQAASNTPQVPSQAVSDAAKAPAEAPSPPPVQPDPEPVVEEQVEQAEPQPKLDPIALLRQQRRAWVASSSSR</sequence>
<proteinExistence type="predicted"/>
<comment type="caution">
    <text evidence="2">The sequence shown here is derived from an EMBL/GenBank/DDBJ whole genome shotgun (WGS) entry which is preliminary data.</text>
</comment>
<protein>
    <submittedName>
        <fullName evidence="2">Uncharacterized protein</fullName>
    </submittedName>
</protein>
<evidence type="ECO:0000313" key="2">
    <source>
        <dbReference type="EMBL" id="MFB5190963.1"/>
    </source>
</evidence>
<evidence type="ECO:0000313" key="3">
    <source>
        <dbReference type="Proteomes" id="UP001579974"/>
    </source>
</evidence>
<accession>A0ABV5AFB6</accession>
<keyword evidence="3" id="KW-1185">Reference proteome</keyword>
<feature type="region of interest" description="Disordered" evidence="1">
    <location>
        <begin position="94"/>
        <end position="147"/>
    </location>
</feature>
<feature type="compositionally biased region" description="Pro residues" evidence="1">
    <location>
        <begin position="116"/>
        <end position="127"/>
    </location>
</feature>
<reference evidence="2 3" key="1">
    <citation type="journal article" date="2024" name="Int. J. Mol. Sci.">
        <title>Exploration of Alicyclobacillus spp. Genome in Search of Antibiotic Resistance.</title>
        <authorList>
            <person name="Bucka-Kolendo J."/>
            <person name="Kiousi D.E."/>
            <person name="Dekowska A."/>
            <person name="Mikolajczuk-Szczyrba A."/>
            <person name="Karadedos D.M."/>
            <person name="Michael P."/>
            <person name="Galanis A."/>
            <person name="Sokolowska B."/>
        </authorList>
    </citation>
    <scope>NUCLEOTIDE SEQUENCE [LARGE SCALE GENOMIC DNA]</scope>
    <source>
        <strain evidence="2 3">KKP 3000</strain>
    </source>
</reference>
<organism evidence="2 3">
    <name type="scientific">Alicyclobacillus fastidiosus</name>
    <dbReference type="NCBI Taxonomy" id="392011"/>
    <lineage>
        <taxon>Bacteria</taxon>
        <taxon>Bacillati</taxon>
        <taxon>Bacillota</taxon>
        <taxon>Bacilli</taxon>
        <taxon>Bacillales</taxon>
        <taxon>Alicyclobacillaceae</taxon>
        <taxon>Alicyclobacillus</taxon>
    </lineage>
</organism>
<gene>
    <name evidence="2" type="ORF">KKP3000_004459</name>
</gene>
<feature type="compositionally biased region" description="Low complexity" evidence="1">
    <location>
        <begin position="105"/>
        <end position="115"/>
    </location>
</feature>
<dbReference type="EMBL" id="JBDXSU010000008">
    <property type="protein sequence ID" value="MFB5190963.1"/>
    <property type="molecule type" value="Genomic_DNA"/>
</dbReference>